<dbReference type="Proteomes" id="UP000179157">
    <property type="component" value="Unassembled WGS sequence"/>
</dbReference>
<evidence type="ECO:0000259" key="1">
    <source>
        <dbReference type="Pfam" id="PF01883"/>
    </source>
</evidence>
<dbReference type="PANTHER" id="PTHR42831">
    <property type="entry name" value="FE-S PROTEIN MATURATION AUXILIARY FACTOR YITW"/>
    <property type="match status" value="1"/>
</dbReference>
<proteinExistence type="predicted"/>
<accession>A0A1F5UWD2</accession>
<dbReference type="InterPro" id="IPR034904">
    <property type="entry name" value="FSCA_dom_sf"/>
</dbReference>
<organism evidence="2 3">
    <name type="scientific">Fraserbacteria sp. (strain RBG_16_55_9)</name>
    <dbReference type="NCBI Taxonomy" id="1817864"/>
    <lineage>
        <taxon>Bacteria</taxon>
        <taxon>Candidatus Fraseribacteriota</taxon>
    </lineage>
</organism>
<dbReference type="AlphaFoldDB" id="A0A1F5UWD2"/>
<evidence type="ECO:0000313" key="3">
    <source>
        <dbReference type="Proteomes" id="UP000179157"/>
    </source>
</evidence>
<feature type="domain" description="MIP18 family-like" evidence="1">
    <location>
        <begin position="8"/>
        <end position="79"/>
    </location>
</feature>
<comment type="caution">
    <text evidence="2">The sequence shown here is derived from an EMBL/GenBank/DDBJ whole genome shotgun (WGS) entry which is preliminary data.</text>
</comment>
<dbReference type="Gene3D" id="3.30.300.130">
    <property type="entry name" value="Fe-S cluster assembly (FSCA)"/>
    <property type="match status" value="1"/>
</dbReference>
<sequence length="103" mass="11797">MSLNADEIRECIRQNVNDPELGINVVDLGLLYDVEIRAEKDVRIEMTLTTMGCPLYDVIEAEIVRVLRAKYGDDVDVEVEFVFDPPWTPDMMSEDARMELGFV</sequence>
<dbReference type="SUPFAM" id="SSF117916">
    <property type="entry name" value="Fe-S cluster assembly (FSCA) domain-like"/>
    <property type="match status" value="1"/>
</dbReference>
<gene>
    <name evidence="2" type="ORF">A2Z21_06655</name>
</gene>
<dbReference type="InterPro" id="IPR002744">
    <property type="entry name" value="MIP18-like"/>
</dbReference>
<dbReference type="EMBL" id="MFGX01000056">
    <property type="protein sequence ID" value="OGF55474.1"/>
    <property type="molecule type" value="Genomic_DNA"/>
</dbReference>
<dbReference type="STRING" id="1817864.A2Z21_06655"/>
<dbReference type="PANTHER" id="PTHR42831:SF1">
    <property type="entry name" value="FE-S PROTEIN MATURATION AUXILIARY FACTOR YITW"/>
    <property type="match status" value="1"/>
</dbReference>
<evidence type="ECO:0000313" key="2">
    <source>
        <dbReference type="EMBL" id="OGF55474.1"/>
    </source>
</evidence>
<dbReference type="InterPro" id="IPR052339">
    <property type="entry name" value="Fe-S_Maturation_MIP18"/>
</dbReference>
<dbReference type="Pfam" id="PF01883">
    <property type="entry name" value="FeS_assembly_P"/>
    <property type="match status" value="1"/>
</dbReference>
<protein>
    <recommendedName>
        <fullName evidence="1">MIP18 family-like domain-containing protein</fullName>
    </recommendedName>
</protein>
<reference evidence="2 3" key="1">
    <citation type="journal article" date="2016" name="Nat. Commun.">
        <title>Thousands of microbial genomes shed light on interconnected biogeochemical processes in an aquifer system.</title>
        <authorList>
            <person name="Anantharaman K."/>
            <person name="Brown C.T."/>
            <person name="Hug L.A."/>
            <person name="Sharon I."/>
            <person name="Castelle C.J."/>
            <person name="Probst A.J."/>
            <person name="Thomas B.C."/>
            <person name="Singh A."/>
            <person name="Wilkins M.J."/>
            <person name="Karaoz U."/>
            <person name="Brodie E.L."/>
            <person name="Williams K.H."/>
            <person name="Hubbard S.S."/>
            <person name="Banfield J.F."/>
        </authorList>
    </citation>
    <scope>NUCLEOTIDE SEQUENCE [LARGE SCALE GENOMIC DNA]</scope>
    <source>
        <strain evidence="3">RBG_16_55_9</strain>
    </source>
</reference>
<name>A0A1F5UWD2_FRAXR</name>